<reference evidence="1" key="1">
    <citation type="submission" date="2023-11" db="EMBL/GenBank/DDBJ databases">
        <title>Gracilibacillus pellucida a moderately halophilic bacterium isolated from saline soil in Xinjiang province.</title>
        <authorList>
            <person name="Zhang Z."/>
            <person name="Tan F."/>
            <person name="Wang Y."/>
            <person name="Xia M."/>
        </authorList>
    </citation>
    <scope>NUCLEOTIDE SEQUENCE</scope>
    <source>
        <strain evidence="1">S3-1-1</strain>
    </source>
</reference>
<dbReference type="Proteomes" id="UP001277972">
    <property type="component" value="Unassembled WGS sequence"/>
</dbReference>
<keyword evidence="2" id="KW-1185">Reference proteome</keyword>
<sequence length="120" mass="13565">MNYALVAIGGFIGAILRYMLSLQFNTSKYWLPIGTFIANIVGSLLFAFAYLFYQADFLSNLAWSFIGVGLCGAFTTHSTFNVEVMKLINQQQWKKAFFYLIGSISVSFIIVFTIWKTVTI</sequence>
<evidence type="ECO:0000313" key="1">
    <source>
        <dbReference type="EMBL" id="MDX8044713.1"/>
    </source>
</evidence>
<accession>A0ACC6M181</accession>
<protein>
    <submittedName>
        <fullName evidence="1">Fluoride efflux transporter CrcB</fullName>
    </submittedName>
</protein>
<name>A0ACC6M181_9BACI</name>
<comment type="caution">
    <text evidence="1">The sequence shown here is derived from an EMBL/GenBank/DDBJ whole genome shotgun (WGS) entry which is preliminary data.</text>
</comment>
<organism evidence="1 2">
    <name type="scientific">Gracilibacillus pellucidus</name>
    <dbReference type="NCBI Taxonomy" id="3095368"/>
    <lineage>
        <taxon>Bacteria</taxon>
        <taxon>Bacillati</taxon>
        <taxon>Bacillota</taxon>
        <taxon>Bacilli</taxon>
        <taxon>Bacillales</taxon>
        <taxon>Bacillaceae</taxon>
        <taxon>Gracilibacillus</taxon>
    </lineage>
</organism>
<dbReference type="EMBL" id="JAWZSR010000001">
    <property type="protein sequence ID" value="MDX8044713.1"/>
    <property type="molecule type" value="Genomic_DNA"/>
</dbReference>
<proteinExistence type="predicted"/>
<gene>
    <name evidence="1" type="primary">crcB</name>
    <name evidence="1" type="ORF">SH601_01830</name>
</gene>
<evidence type="ECO:0000313" key="2">
    <source>
        <dbReference type="Proteomes" id="UP001277972"/>
    </source>
</evidence>